<name>A0A0C3QA09_9AGAM</name>
<dbReference type="Gene3D" id="2.30.30.40">
    <property type="entry name" value="SH3 Domains"/>
    <property type="match status" value="2"/>
</dbReference>
<organism evidence="4 5">
    <name type="scientific">Tulasnella calospora MUT 4182</name>
    <dbReference type="NCBI Taxonomy" id="1051891"/>
    <lineage>
        <taxon>Eukaryota</taxon>
        <taxon>Fungi</taxon>
        <taxon>Dikarya</taxon>
        <taxon>Basidiomycota</taxon>
        <taxon>Agaricomycotina</taxon>
        <taxon>Agaricomycetes</taxon>
        <taxon>Cantharellales</taxon>
        <taxon>Tulasnellaceae</taxon>
        <taxon>Tulasnella</taxon>
    </lineage>
</organism>
<dbReference type="SMART" id="SM00326">
    <property type="entry name" value="SH3"/>
    <property type="match status" value="2"/>
</dbReference>
<dbReference type="SUPFAM" id="SSF50044">
    <property type="entry name" value="SH3-domain"/>
    <property type="match status" value="2"/>
</dbReference>
<dbReference type="InterPro" id="IPR036028">
    <property type="entry name" value="SH3-like_dom_sf"/>
</dbReference>
<dbReference type="Proteomes" id="UP000054248">
    <property type="component" value="Unassembled WGS sequence"/>
</dbReference>
<protein>
    <recommendedName>
        <fullName evidence="3">SH3 domain-containing protein</fullName>
    </recommendedName>
</protein>
<reference evidence="4 5" key="1">
    <citation type="submission" date="2014-04" db="EMBL/GenBank/DDBJ databases">
        <authorList>
            <consortium name="DOE Joint Genome Institute"/>
            <person name="Kuo A."/>
            <person name="Girlanda M."/>
            <person name="Perotto S."/>
            <person name="Kohler A."/>
            <person name="Nagy L.G."/>
            <person name="Floudas D."/>
            <person name="Copeland A."/>
            <person name="Barry K.W."/>
            <person name="Cichocki N."/>
            <person name="Veneault-Fourrey C."/>
            <person name="LaButti K."/>
            <person name="Lindquist E.A."/>
            <person name="Lipzen A."/>
            <person name="Lundell T."/>
            <person name="Morin E."/>
            <person name="Murat C."/>
            <person name="Sun H."/>
            <person name="Tunlid A."/>
            <person name="Henrissat B."/>
            <person name="Grigoriev I.V."/>
            <person name="Hibbett D.S."/>
            <person name="Martin F."/>
            <person name="Nordberg H.P."/>
            <person name="Cantor M.N."/>
            <person name="Hua S.X."/>
        </authorList>
    </citation>
    <scope>NUCLEOTIDE SEQUENCE [LARGE SCALE GENOMIC DNA]</scope>
    <source>
        <strain evidence="4 5">MUT 4182</strain>
    </source>
</reference>
<sequence length="167" mass="18469">MNRNNGSTLQNAILDPVDIMVVQWGFEARESDELTIKEGDQLFLLSAGTGTGNEWVPARRLSGPQADVSKVPSGLVPLSYLKKSEPLCRGSALYGYVAENRHCINMRVGWKLDIYLTMGKWMLVKLDGFDGKSGGLGYVPGNYVEIFDEGSKEIFQPSTLKEPPREV</sequence>
<keyword evidence="1 2" id="KW-0728">SH3 domain</keyword>
<evidence type="ECO:0000313" key="5">
    <source>
        <dbReference type="Proteomes" id="UP000054248"/>
    </source>
</evidence>
<proteinExistence type="predicted"/>
<dbReference type="EMBL" id="KN823158">
    <property type="protein sequence ID" value="KIO20864.1"/>
    <property type="molecule type" value="Genomic_DNA"/>
</dbReference>
<accession>A0A0C3QA09</accession>
<keyword evidence="5" id="KW-1185">Reference proteome</keyword>
<dbReference type="HOGENOM" id="CLU_1595765_0_0_1"/>
<dbReference type="AlphaFoldDB" id="A0A0C3QA09"/>
<feature type="domain" description="SH3" evidence="3">
    <location>
        <begin position="15"/>
        <end position="86"/>
    </location>
</feature>
<dbReference type="InterPro" id="IPR001452">
    <property type="entry name" value="SH3_domain"/>
</dbReference>
<evidence type="ECO:0000256" key="1">
    <source>
        <dbReference type="ARBA" id="ARBA00022443"/>
    </source>
</evidence>
<dbReference type="STRING" id="1051891.A0A0C3QA09"/>
<dbReference type="PROSITE" id="PS50002">
    <property type="entry name" value="SH3"/>
    <property type="match status" value="1"/>
</dbReference>
<gene>
    <name evidence="4" type="ORF">M407DRAFT_245664</name>
</gene>
<evidence type="ECO:0000259" key="3">
    <source>
        <dbReference type="PROSITE" id="PS50002"/>
    </source>
</evidence>
<evidence type="ECO:0000256" key="2">
    <source>
        <dbReference type="PROSITE-ProRule" id="PRU00192"/>
    </source>
</evidence>
<dbReference type="OrthoDB" id="19092at2759"/>
<evidence type="ECO:0000313" key="4">
    <source>
        <dbReference type="EMBL" id="KIO20864.1"/>
    </source>
</evidence>
<reference evidence="5" key="2">
    <citation type="submission" date="2015-01" db="EMBL/GenBank/DDBJ databases">
        <title>Evolutionary Origins and Diversification of the Mycorrhizal Mutualists.</title>
        <authorList>
            <consortium name="DOE Joint Genome Institute"/>
            <consortium name="Mycorrhizal Genomics Consortium"/>
            <person name="Kohler A."/>
            <person name="Kuo A."/>
            <person name="Nagy L.G."/>
            <person name="Floudas D."/>
            <person name="Copeland A."/>
            <person name="Barry K.W."/>
            <person name="Cichocki N."/>
            <person name="Veneault-Fourrey C."/>
            <person name="LaButti K."/>
            <person name="Lindquist E.A."/>
            <person name="Lipzen A."/>
            <person name="Lundell T."/>
            <person name="Morin E."/>
            <person name="Murat C."/>
            <person name="Riley R."/>
            <person name="Ohm R."/>
            <person name="Sun H."/>
            <person name="Tunlid A."/>
            <person name="Henrissat B."/>
            <person name="Grigoriev I.V."/>
            <person name="Hibbett D.S."/>
            <person name="Martin F."/>
        </authorList>
    </citation>
    <scope>NUCLEOTIDE SEQUENCE [LARGE SCALE GENOMIC DNA]</scope>
    <source>
        <strain evidence="5">MUT 4182</strain>
    </source>
</reference>